<protein>
    <submittedName>
        <fullName evidence="1">Uncharacterized protein</fullName>
    </submittedName>
</protein>
<proteinExistence type="predicted"/>
<evidence type="ECO:0000313" key="1">
    <source>
        <dbReference type="EMBL" id="MBE9375900.1"/>
    </source>
</evidence>
<organism evidence="1 2">
    <name type="scientific">Saccharopolyspora montiporae</name>
    <dbReference type="NCBI Taxonomy" id="2781240"/>
    <lineage>
        <taxon>Bacteria</taxon>
        <taxon>Bacillati</taxon>
        <taxon>Actinomycetota</taxon>
        <taxon>Actinomycetes</taxon>
        <taxon>Pseudonocardiales</taxon>
        <taxon>Pseudonocardiaceae</taxon>
        <taxon>Saccharopolyspora</taxon>
    </lineage>
</organism>
<evidence type="ECO:0000313" key="2">
    <source>
        <dbReference type="Proteomes" id="UP000598360"/>
    </source>
</evidence>
<gene>
    <name evidence="1" type="ORF">IQ251_15725</name>
</gene>
<dbReference type="Proteomes" id="UP000598360">
    <property type="component" value="Unassembled WGS sequence"/>
</dbReference>
<dbReference type="EMBL" id="JADEYC010000027">
    <property type="protein sequence ID" value="MBE9375900.1"/>
    <property type="molecule type" value="Genomic_DNA"/>
</dbReference>
<sequence length="167" mass="18094">MGTEAASSGTHRVRDVVRDVVAVAAPEELPLVDGFVRLDDASVVRRLRRSGRRREPLGFGWGEVVALATPVVWLVLDEAAKAAAGAVVDGAANGLKGLWRRVVRKKSSDVIVPPLTVEQLDHLRQQLVEAATQQGWEREAAQGIADQVVDRLQRRTRDDSDGTSTTA</sequence>
<name>A0A929BBU9_9PSEU</name>
<keyword evidence="2" id="KW-1185">Reference proteome</keyword>
<reference evidence="1" key="1">
    <citation type="submission" date="2020-10" db="EMBL/GenBank/DDBJ databases">
        <title>Diversity and distribution of actinomycetes associated with coral in the coast of Hainan.</title>
        <authorList>
            <person name="Li F."/>
        </authorList>
    </citation>
    <scope>NUCLEOTIDE SEQUENCE</scope>
    <source>
        <strain evidence="1">HNM0983</strain>
    </source>
</reference>
<dbReference type="AlphaFoldDB" id="A0A929BBU9"/>
<comment type="caution">
    <text evidence="1">The sequence shown here is derived from an EMBL/GenBank/DDBJ whole genome shotgun (WGS) entry which is preliminary data.</text>
</comment>
<accession>A0A929BBU9</accession>